<gene>
    <name evidence="5" type="ordered locus">HRM2_45120</name>
</gene>
<dbReference type="EMBL" id="CP001087">
    <property type="protein sequence ID" value="ACN17568.1"/>
    <property type="molecule type" value="Genomic_DNA"/>
</dbReference>
<evidence type="ECO:0000256" key="3">
    <source>
        <dbReference type="ARBA" id="ARBA00023014"/>
    </source>
</evidence>
<dbReference type="HOGENOM" id="CLU_043380_0_0_7"/>
<accession>C0QF67</accession>
<keyword evidence="6" id="KW-1185">Reference proteome</keyword>
<dbReference type="InterPro" id="IPR017896">
    <property type="entry name" value="4Fe4S_Fe-S-bd"/>
</dbReference>
<keyword evidence="3" id="KW-0411">Iron-sulfur</keyword>
<sequence length="375" mass="41874">MPYKQLAQHLDDLPGGFPSTQRGVEIKILKHLFSYQEARLALVLTLIAETAATIALRRKAPLVETEQLLETMAAKGLIFRSKPLNKPAVYMAAQFVVGIWELQVGRLTPELARLMGDYMPDLLDKKVWKKNPQMRTIPVGRSIDTSLEILAHEMAETLLRQKSHFAVSACICRKEQQMMGKGCNKPMDLCLSFGDDEDFFIKNKIGRRITLDQALDILKQADRSGLVLQPSNGKEISWLCCCCGCCCGILRTIKTHPKPAKIISSPFQAKADPGLCTGCGICKKRCPMDAISIKNKRAVLDLDRCIGCGLCVSTCPEKAIHLERKPEALQPQVPKNIITASMGQMWERDKLTLRGLAAMAGRSFMDRYRSRRKTV</sequence>
<dbReference type="KEGG" id="dat:HRM2_45120"/>
<dbReference type="Pfam" id="PF13237">
    <property type="entry name" value="Fer4_10"/>
    <property type="match status" value="1"/>
</dbReference>
<reference evidence="5 6" key="1">
    <citation type="journal article" date="2009" name="Environ. Microbiol.">
        <title>Genome sequence of Desulfobacterium autotrophicum HRM2, a marine sulfate reducer oxidizing organic carbon completely to carbon dioxide.</title>
        <authorList>
            <person name="Strittmatter A.W."/>
            <person name="Liesegang H."/>
            <person name="Rabus R."/>
            <person name="Decker I."/>
            <person name="Amann J."/>
            <person name="Andres S."/>
            <person name="Henne A."/>
            <person name="Fricke W.F."/>
            <person name="Martinez-Arias R."/>
            <person name="Bartels D."/>
            <person name="Goesmann A."/>
            <person name="Krause L."/>
            <person name="Puehler A."/>
            <person name="Klenk H.P."/>
            <person name="Richter M."/>
            <person name="Schuler M."/>
            <person name="Gloeckner F.O."/>
            <person name="Meyerdierks A."/>
            <person name="Gottschalk G."/>
            <person name="Amann R."/>
        </authorList>
    </citation>
    <scope>NUCLEOTIDE SEQUENCE [LARGE SCALE GENOMIC DNA]</scope>
    <source>
        <strain evidence="6">ATCC 43914 / DSM 3382 / HRM2</strain>
    </source>
</reference>
<evidence type="ECO:0000259" key="4">
    <source>
        <dbReference type="PROSITE" id="PS51379"/>
    </source>
</evidence>
<evidence type="ECO:0000313" key="6">
    <source>
        <dbReference type="Proteomes" id="UP000000442"/>
    </source>
</evidence>
<keyword evidence="2" id="KW-0408">Iron</keyword>
<feature type="domain" description="4Fe-4S ferredoxin-type" evidence="4">
    <location>
        <begin position="267"/>
        <end position="295"/>
    </location>
</feature>
<dbReference type="STRING" id="177437.HRM2_45120"/>
<dbReference type="SUPFAM" id="SSF54862">
    <property type="entry name" value="4Fe-4S ferredoxins"/>
    <property type="match status" value="1"/>
</dbReference>
<keyword evidence="1" id="KW-0479">Metal-binding</keyword>
<dbReference type="Proteomes" id="UP000000442">
    <property type="component" value="Chromosome"/>
</dbReference>
<proteinExistence type="predicted"/>
<dbReference type="PROSITE" id="PS00198">
    <property type="entry name" value="4FE4S_FER_1"/>
    <property type="match status" value="1"/>
</dbReference>
<protein>
    <submittedName>
        <fullName evidence="5">Iron-sulfur cluster binding protein</fullName>
    </submittedName>
</protein>
<dbReference type="GO" id="GO:0046872">
    <property type="term" value="F:metal ion binding"/>
    <property type="evidence" value="ECO:0007669"/>
    <property type="project" value="UniProtKB-KW"/>
</dbReference>
<dbReference type="PROSITE" id="PS51379">
    <property type="entry name" value="4FE4S_FER_2"/>
    <property type="match status" value="2"/>
</dbReference>
<evidence type="ECO:0000256" key="2">
    <source>
        <dbReference type="ARBA" id="ARBA00023004"/>
    </source>
</evidence>
<dbReference type="OrthoDB" id="5488678at2"/>
<dbReference type="eggNOG" id="COG1148">
    <property type="taxonomic scope" value="Bacteria"/>
</dbReference>
<dbReference type="InterPro" id="IPR017900">
    <property type="entry name" value="4Fe4S_Fe_S_CS"/>
</dbReference>
<feature type="domain" description="4Fe-4S ferredoxin-type" evidence="4">
    <location>
        <begin position="296"/>
        <end position="325"/>
    </location>
</feature>
<dbReference type="Gene3D" id="3.30.70.20">
    <property type="match status" value="1"/>
</dbReference>
<name>C0QF67_DESAH</name>
<evidence type="ECO:0000313" key="5">
    <source>
        <dbReference type="EMBL" id="ACN17568.1"/>
    </source>
</evidence>
<dbReference type="GO" id="GO:0051536">
    <property type="term" value="F:iron-sulfur cluster binding"/>
    <property type="evidence" value="ECO:0007669"/>
    <property type="project" value="UniProtKB-KW"/>
</dbReference>
<organism evidence="5 6">
    <name type="scientific">Desulforapulum autotrophicum (strain ATCC 43914 / DSM 3382 / VKM B-1955 / HRM2)</name>
    <name type="common">Desulfobacterium autotrophicum</name>
    <dbReference type="NCBI Taxonomy" id="177437"/>
    <lineage>
        <taxon>Bacteria</taxon>
        <taxon>Pseudomonadati</taxon>
        <taxon>Thermodesulfobacteriota</taxon>
        <taxon>Desulfobacteria</taxon>
        <taxon>Desulfobacterales</taxon>
        <taxon>Desulfobacteraceae</taxon>
        <taxon>Desulforapulum</taxon>
    </lineage>
</organism>
<evidence type="ECO:0000256" key="1">
    <source>
        <dbReference type="ARBA" id="ARBA00022723"/>
    </source>
</evidence>
<dbReference type="AlphaFoldDB" id="C0QF67"/>
<dbReference type="RefSeq" id="WP_015906282.1">
    <property type="nucleotide sequence ID" value="NC_012108.1"/>
</dbReference>